<evidence type="ECO:0000256" key="1">
    <source>
        <dbReference type="ARBA" id="ARBA00009986"/>
    </source>
</evidence>
<protein>
    <submittedName>
        <fullName evidence="4">Aldehyde dehydrogenase</fullName>
    </submittedName>
</protein>
<evidence type="ECO:0000259" key="3">
    <source>
        <dbReference type="Pfam" id="PF00171"/>
    </source>
</evidence>
<accession>A0A848KS44</accession>
<name>A0A848KS44_9NOCA</name>
<evidence type="ECO:0000313" key="4">
    <source>
        <dbReference type="EMBL" id="NMN98397.1"/>
    </source>
</evidence>
<comment type="similarity">
    <text evidence="1">Belongs to the aldehyde dehydrogenase family.</text>
</comment>
<dbReference type="InterPro" id="IPR016162">
    <property type="entry name" value="Ald_DH_N"/>
</dbReference>
<keyword evidence="2" id="KW-0560">Oxidoreductase</keyword>
<reference evidence="4 5" key="1">
    <citation type="submission" date="2019-05" db="EMBL/GenBank/DDBJ databases">
        <authorList>
            <person name="Lee S.D."/>
        </authorList>
    </citation>
    <scope>NUCLEOTIDE SEQUENCE [LARGE SCALE GENOMIC DNA]</scope>
    <source>
        <strain evidence="4 5">YC2-7</strain>
    </source>
</reference>
<dbReference type="FunFam" id="3.40.605.10:FF:000007">
    <property type="entry name" value="NAD/NADP-dependent betaine aldehyde dehydrogenase"/>
    <property type="match status" value="1"/>
</dbReference>
<sequence>MSTTPHYPMFIDGGWVDSDEWTTVRNPATEEAVATVALGGVEHANAAVAAAQAAHLRGDWRSMSPNQRADILHATADHLTARLDELVHLEVQEAGATVRQAKAFHVGTAISHLRYFADLARTYNFETAGPISSSPNSPVGIVRREPIGVCAGISPWNFPLLLAVWKIGPALAAGNTLVMKPDSQTPLTLLELARSAHVSGLPAGVLNVVVGPGEVVGSRLAQHPNVRKIAFTGSTGVGRTVMHNAAEDIKRVTLELGGKGPNIVLDDADLDIAVDGALFACWMHAGQACESGTRLLLPDSLHDEFVSRLIERAATLRVGDPLDPATDVGPVVSAKQRNNIEKYIESGIRDGATVAYRATIPTNGTFTKGHWVAPTILTDVRNDMAIARDEIFGPVLSVLRYSSEDEAVAIANDTDYGLSAGVWSRNDARALRIANRLEAGTVWINDWHMIDARYPFGGYKQSGTGRELGPHCLDAYTEEKFIHLNNTTRVRKAYGLLLSSAPVAAP</sequence>
<dbReference type="AlphaFoldDB" id="A0A848KS44"/>
<evidence type="ECO:0000313" key="5">
    <source>
        <dbReference type="Proteomes" id="UP000535543"/>
    </source>
</evidence>
<gene>
    <name evidence="4" type="ORF">FGL95_25475</name>
</gene>
<comment type="caution">
    <text evidence="4">The sequence shown here is derived from an EMBL/GenBank/DDBJ whole genome shotgun (WGS) entry which is preliminary data.</text>
</comment>
<dbReference type="GO" id="GO:0016620">
    <property type="term" value="F:oxidoreductase activity, acting on the aldehyde or oxo group of donors, NAD or NADP as acceptor"/>
    <property type="evidence" value="ECO:0007669"/>
    <property type="project" value="InterPro"/>
</dbReference>
<reference evidence="4 5" key="2">
    <citation type="submission" date="2020-06" db="EMBL/GenBank/DDBJ databases">
        <title>Antribacter stalactiti gen. nov., sp. nov., a new member of the family Nacardiaceae isolated from a cave.</title>
        <authorList>
            <person name="Kim I.S."/>
        </authorList>
    </citation>
    <scope>NUCLEOTIDE SEQUENCE [LARGE SCALE GENOMIC DNA]</scope>
    <source>
        <strain evidence="4 5">YC2-7</strain>
    </source>
</reference>
<dbReference type="Gene3D" id="3.40.605.10">
    <property type="entry name" value="Aldehyde Dehydrogenase, Chain A, domain 1"/>
    <property type="match status" value="1"/>
</dbReference>
<dbReference type="InterPro" id="IPR016163">
    <property type="entry name" value="Ald_DH_C"/>
</dbReference>
<dbReference type="RefSeq" id="WP_169592610.1">
    <property type="nucleotide sequence ID" value="NZ_VCQU01000010.1"/>
</dbReference>
<dbReference type="InterPro" id="IPR015590">
    <property type="entry name" value="Aldehyde_DH_dom"/>
</dbReference>
<dbReference type="Proteomes" id="UP000535543">
    <property type="component" value="Unassembled WGS sequence"/>
</dbReference>
<organism evidence="4 5">
    <name type="scientific">Antrihabitans stalactiti</name>
    <dbReference type="NCBI Taxonomy" id="2584121"/>
    <lineage>
        <taxon>Bacteria</taxon>
        <taxon>Bacillati</taxon>
        <taxon>Actinomycetota</taxon>
        <taxon>Actinomycetes</taxon>
        <taxon>Mycobacteriales</taxon>
        <taxon>Nocardiaceae</taxon>
        <taxon>Antrihabitans</taxon>
    </lineage>
</organism>
<proteinExistence type="inferred from homology"/>
<evidence type="ECO:0000256" key="2">
    <source>
        <dbReference type="ARBA" id="ARBA00023002"/>
    </source>
</evidence>
<dbReference type="SUPFAM" id="SSF53720">
    <property type="entry name" value="ALDH-like"/>
    <property type="match status" value="1"/>
</dbReference>
<dbReference type="PANTHER" id="PTHR42804">
    <property type="entry name" value="ALDEHYDE DEHYDROGENASE"/>
    <property type="match status" value="1"/>
</dbReference>
<dbReference type="InterPro" id="IPR016161">
    <property type="entry name" value="Ald_DH/histidinol_DH"/>
</dbReference>
<dbReference type="Pfam" id="PF00171">
    <property type="entry name" value="Aldedh"/>
    <property type="match status" value="1"/>
</dbReference>
<feature type="domain" description="Aldehyde dehydrogenase" evidence="3">
    <location>
        <begin position="15"/>
        <end position="481"/>
    </location>
</feature>
<dbReference type="FunFam" id="3.40.309.10:FF:000012">
    <property type="entry name" value="Betaine aldehyde dehydrogenase"/>
    <property type="match status" value="1"/>
</dbReference>
<dbReference type="Gene3D" id="3.40.309.10">
    <property type="entry name" value="Aldehyde Dehydrogenase, Chain A, domain 2"/>
    <property type="match status" value="1"/>
</dbReference>
<dbReference type="EMBL" id="VCQU01000010">
    <property type="protein sequence ID" value="NMN98397.1"/>
    <property type="molecule type" value="Genomic_DNA"/>
</dbReference>
<keyword evidence="5" id="KW-1185">Reference proteome</keyword>
<dbReference type="PANTHER" id="PTHR42804:SF1">
    <property type="entry name" value="ALDEHYDE DEHYDROGENASE-RELATED"/>
    <property type="match status" value="1"/>
</dbReference>